<dbReference type="SMART" id="SM00089">
    <property type="entry name" value="PKD"/>
    <property type="match status" value="2"/>
</dbReference>
<dbReference type="SUPFAM" id="SSF49299">
    <property type="entry name" value="PKD domain"/>
    <property type="match status" value="3"/>
</dbReference>
<dbReference type="RefSeq" id="WP_110997798.1">
    <property type="nucleotide sequence ID" value="NZ_QKTW01000007.1"/>
</dbReference>
<protein>
    <recommendedName>
        <fullName evidence="1">PKD domain-containing protein</fullName>
    </recommendedName>
</protein>
<dbReference type="InterPro" id="IPR026444">
    <property type="entry name" value="Secre_tail"/>
</dbReference>
<dbReference type="NCBIfam" id="TIGR04183">
    <property type="entry name" value="Por_Secre_tail"/>
    <property type="match status" value="1"/>
</dbReference>
<dbReference type="InterPro" id="IPR000601">
    <property type="entry name" value="PKD_dom"/>
</dbReference>
<proteinExistence type="predicted"/>
<evidence type="ECO:0000313" key="3">
    <source>
        <dbReference type="Proteomes" id="UP000248745"/>
    </source>
</evidence>
<gene>
    <name evidence="2" type="ORF">DN068_05015</name>
</gene>
<comment type="caution">
    <text evidence="2">The sequence shown here is derived from an EMBL/GenBank/DDBJ whole genome shotgun (WGS) entry which is preliminary data.</text>
</comment>
<dbReference type="InterPro" id="IPR013783">
    <property type="entry name" value="Ig-like_fold"/>
</dbReference>
<name>A0A2W2BKQ5_9BACT</name>
<reference evidence="2 3" key="1">
    <citation type="submission" date="2018-06" db="EMBL/GenBank/DDBJ databases">
        <title>Mucibacter soli gen. nov., sp. nov., a new member of the family Chitinophagaceae producing mucin.</title>
        <authorList>
            <person name="Kim M.-K."/>
            <person name="Park S."/>
            <person name="Kim T.-S."/>
            <person name="Joung Y."/>
            <person name="Han J.-H."/>
            <person name="Kim S.B."/>
        </authorList>
    </citation>
    <scope>NUCLEOTIDE SEQUENCE [LARGE SCALE GENOMIC DNA]</scope>
    <source>
        <strain evidence="2 3">R1-15</strain>
    </source>
</reference>
<feature type="domain" description="PKD" evidence="1">
    <location>
        <begin position="242"/>
        <end position="303"/>
    </location>
</feature>
<evidence type="ECO:0000259" key="1">
    <source>
        <dbReference type="PROSITE" id="PS50093"/>
    </source>
</evidence>
<dbReference type="Pfam" id="PF18911">
    <property type="entry name" value="PKD_4"/>
    <property type="match status" value="1"/>
</dbReference>
<dbReference type="EMBL" id="QKTW01000007">
    <property type="protein sequence ID" value="PZF74056.1"/>
    <property type="molecule type" value="Genomic_DNA"/>
</dbReference>
<keyword evidence="3" id="KW-1185">Reference proteome</keyword>
<feature type="domain" description="PKD" evidence="1">
    <location>
        <begin position="767"/>
        <end position="793"/>
    </location>
</feature>
<dbReference type="OrthoDB" id="8913664at2"/>
<dbReference type="Pfam" id="PF00801">
    <property type="entry name" value="PKD"/>
    <property type="match status" value="1"/>
</dbReference>
<dbReference type="InterPro" id="IPR022409">
    <property type="entry name" value="PKD/Chitinase_dom"/>
</dbReference>
<dbReference type="Proteomes" id="UP000248745">
    <property type="component" value="Unassembled WGS sequence"/>
</dbReference>
<organism evidence="2 3">
    <name type="scientific">Taibaiella soli</name>
    <dbReference type="NCBI Taxonomy" id="1649169"/>
    <lineage>
        <taxon>Bacteria</taxon>
        <taxon>Pseudomonadati</taxon>
        <taxon>Bacteroidota</taxon>
        <taxon>Chitinophagia</taxon>
        <taxon>Chitinophagales</taxon>
        <taxon>Chitinophagaceae</taxon>
        <taxon>Taibaiella</taxon>
    </lineage>
</organism>
<sequence>MRKQQLFSVLTTVWLLVIGLLARGQTPVGVTSVCKGSSINYTVSPYNSAYQYQWSSSSLGNVTSVTTTGDGATVAWGAAGTGTVTVTATDGNNVVQASGTLTVTVNALPTPFITTTTRLACQPLADSNDNKRNPQFNDTGACMKVCANSSVVYTANGSAGSTYTWSASGAVSVTPSGNTCTVYWGTPGQGSVTVTETSAAGCVGSKTMCIDIQQTPTAKFYAMPDSTVNKINICLNGSVVFVDRSTASSGSPIVTWLWDFGDGVQIASGPGSSGNPVTHKYTHAGTFNVRLTVTNACGCSSTAGEFTVIVNPKTGVTILCPRVVCAGETAHYTVDFPCKPTSWKAIGGTIVTATANAADVKWNGTSSGFGYIVYDNTACGTPCGGITTVKVPVITSTAVVDGQAVICPNKQYVYRLPEWPTTQFYWNITPNVTGGPSLAPTDQRNETAVNSGNVPGTYTLTCSYTNTMLGCGGTASFTITVQPPVSVNGPKLVCLNTTANYTITGTGAANWTLTKPNGATVPYSGTSVNPLFDQVGTYQLYAYGAFCSPDPITIKVNPLPTVPNALTGPAVACAGIPTMYTASNDQPGTVFQWSVSSGSVNGPTGSNTYATFAGAAPYTISVIRVTADDAHCVSAPLTKTILAPVTAIHISGPDTVCPSSFQNYTVDYTAGDIYDWTIIANTMGSISSGNNTPNATALWNNASGPAKLVVSMRKCLNTYTDTLDVYIRSVPSLTLTTDQSPSDTYCSGDLVTFTVNPAIGSYGSVLWDFGDGSTMGTGLPTQTHTYLTTGSTTTANFNATVTVTNPYGCVMTASANRQVWVKPAPVAHVSPDGPIYHCGTGFTDVLTATITTGVGGSYTYSWNSGGTTAIENETNYGSYYVVVTNSNGCAATSNTVNIVESCASPCGPGTPPTISLTPSITACGHVHISATTTGGFSPTWIVPPGAHGVVNTSTSSDADYDVAGNYVYTYIVSYLNNAGDVCNVTAQTNQIVPYIAGLMHSVTCLGGSYQLTLLDHSTIYPGTSVLRKYYLDGTLITSPLGTTALSVTVNVPPGPHTMTMELYDGVTPVCTATDNVYLDSLPQAKFEIINTPQPACLGFVPVQFHNLSTPGSLSSYWLFGDGTANTQPDPYRVYGQISPPTKTVVLTVTNIYGCTSTTTNPVSTVPSSLGLNAGLQGSPTAPCLGSSVLLQYQPPTGATSSPSSYTWYLGNTALYTNTFSTSYVYNPGGYWVLGTDVYGCQVESVLKVVDFVQPPPAVISGNQDQCWNSSFVLNAYAGNIPGITYQWYLNGLPISGATQATLTQTAASVTTYNYFVVVSVPRPGGGTCSNTSATFTVTVHALPPTPAVSFSIANCAPYKVVLSASTGVTGTYNWNNGLSGATAATFAGGPYQVTFTDQYGCLSRNSMDVPKDPSVYMWIFPTGCFCKLQGKEPYITGPLPVFNKWFYSLNGSPTLNGVNTVVSNYSVTAAGFYNLTLYNGYCSVTSDTMFYNDGPCRTGPYRTAGAEETQVLTNTGAEMNLVPNPAQTQVRVDYLFTGEGQENRIEVYDMMGKVLVSHPVTDVSGSWTMPVTDFASGIYLVIMRRDGDVLQMRKLSVTH</sequence>
<accession>A0A2W2BKQ5</accession>
<dbReference type="CDD" id="cd00146">
    <property type="entry name" value="PKD"/>
    <property type="match status" value="2"/>
</dbReference>
<dbReference type="PROSITE" id="PS50093">
    <property type="entry name" value="PKD"/>
    <property type="match status" value="3"/>
</dbReference>
<dbReference type="InterPro" id="IPR035986">
    <property type="entry name" value="PKD_dom_sf"/>
</dbReference>
<dbReference type="Gene3D" id="2.60.40.10">
    <property type="entry name" value="Immunoglobulins"/>
    <property type="match status" value="4"/>
</dbReference>
<evidence type="ECO:0000313" key="2">
    <source>
        <dbReference type="EMBL" id="PZF74056.1"/>
    </source>
</evidence>
<dbReference type="Pfam" id="PF18962">
    <property type="entry name" value="Por_Secre_tail"/>
    <property type="match status" value="1"/>
</dbReference>
<feature type="domain" description="PKD" evidence="1">
    <location>
        <begin position="1102"/>
        <end position="1169"/>
    </location>
</feature>